<accession>A0ACC2XL64</accession>
<comment type="caution">
    <text evidence="1">The sequence shown here is derived from an EMBL/GenBank/DDBJ whole genome shotgun (WGS) entry which is preliminary data.</text>
</comment>
<reference evidence="1" key="1">
    <citation type="submission" date="2023-04" db="EMBL/GenBank/DDBJ databases">
        <title>Draft Genome sequencing of Naganishia species isolated from polar environments using Oxford Nanopore Technology.</title>
        <authorList>
            <person name="Leo P."/>
            <person name="Venkateswaran K."/>
        </authorList>
    </citation>
    <scope>NUCLEOTIDE SEQUENCE</scope>
    <source>
        <strain evidence="1">MNA-CCFEE 5425</strain>
    </source>
</reference>
<evidence type="ECO:0000313" key="1">
    <source>
        <dbReference type="EMBL" id="KAJ9124355.1"/>
    </source>
</evidence>
<dbReference type="EMBL" id="JASBWU010000002">
    <property type="protein sequence ID" value="KAJ9124355.1"/>
    <property type="molecule type" value="Genomic_DNA"/>
</dbReference>
<keyword evidence="2" id="KW-1185">Reference proteome</keyword>
<organism evidence="1 2">
    <name type="scientific">Naganishia vaughanmartiniae</name>
    <dbReference type="NCBI Taxonomy" id="1424756"/>
    <lineage>
        <taxon>Eukaryota</taxon>
        <taxon>Fungi</taxon>
        <taxon>Dikarya</taxon>
        <taxon>Basidiomycota</taxon>
        <taxon>Agaricomycotina</taxon>
        <taxon>Tremellomycetes</taxon>
        <taxon>Filobasidiales</taxon>
        <taxon>Filobasidiaceae</taxon>
        <taxon>Naganishia</taxon>
    </lineage>
</organism>
<evidence type="ECO:0000313" key="2">
    <source>
        <dbReference type="Proteomes" id="UP001243375"/>
    </source>
</evidence>
<dbReference type="Proteomes" id="UP001243375">
    <property type="component" value="Unassembled WGS sequence"/>
</dbReference>
<sequence length="237" mass="27032">MLFDESSYTHSGIRALLIPSESPRKSVFRTVQERNDYDDTVRQQVCGRLDDFAPQSSKAIEHFAQSHSGSDEEESDESSERKADEKGSEEGADDDDEGVVLPRGASPTEETGRRYRARGRLCATHTAQTEHWKRTHAELILACEYCEMMRGVNHVIQKERRKYEATKKHSKGKNGVPEARSLCPDTINRHKLTEDMIRKKIAEGKRGLSDISRLIPGRMFGRLKKYIAKRRANNQDI</sequence>
<proteinExistence type="predicted"/>
<protein>
    <submittedName>
        <fullName evidence="1">Uncharacterized protein</fullName>
    </submittedName>
</protein>
<gene>
    <name evidence="1" type="ORF">QFC22_001155</name>
</gene>
<name>A0ACC2XL64_9TREE</name>